<evidence type="ECO:0000313" key="2">
    <source>
        <dbReference type="EMBL" id="QDT11022.1"/>
    </source>
</evidence>
<gene>
    <name evidence="2" type="ORF">K239x_30150</name>
</gene>
<dbReference type="PANTHER" id="PTHR34068">
    <property type="entry name" value="UPF0145 PROTEIN YBJQ"/>
    <property type="match status" value="1"/>
</dbReference>
<protein>
    <submittedName>
        <fullName evidence="2">Uncharacterized protein</fullName>
    </submittedName>
</protein>
<dbReference type="Proteomes" id="UP000319817">
    <property type="component" value="Chromosome"/>
</dbReference>
<dbReference type="InterPro" id="IPR035439">
    <property type="entry name" value="UPF0145_dom_sf"/>
</dbReference>
<name>A0A517NV81_9BACT</name>
<dbReference type="RefSeq" id="WP_145418759.1">
    <property type="nucleotide sequence ID" value="NZ_CP036526.1"/>
</dbReference>
<comment type="similarity">
    <text evidence="1">Belongs to the UPF0145 family.</text>
</comment>
<organism evidence="2 3">
    <name type="scientific">Stieleria marina</name>
    <dbReference type="NCBI Taxonomy" id="1930275"/>
    <lineage>
        <taxon>Bacteria</taxon>
        <taxon>Pseudomonadati</taxon>
        <taxon>Planctomycetota</taxon>
        <taxon>Planctomycetia</taxon>
        <taxon>Pirellulales</taxon>
        <taxon>Pirellulaceae</taxon>
        <taxon>Stieleria</taxon>
    </lineage>
</organism>
<dbReference type="Gene3D" id="3.30.110.70">
    <property type="entry name" value="Hypothetical protein apc22750. Chain B"/>
    <property type="match status" value="1"/>
</dbReference>
<dbReference type="InterPro" id="IPR002765">
    <property type="entry name" value="UPF0145_YbjQ-like"/>
</dbReference>
<dbReference type="OrthoDB" id="9796448at2"/>
<dbReference type="Pfam" id="PF01906">
    <property type="entry name" value="YbjQ_1"/>
    <property type="match status" value="1"/>
</dbReference>
<dbReference type="SUPFAM" id="SSF117782">
    <property type="entry name" value="YbjQ-like"/>
    <property type="match status" value="1"/>
</dbReference>
<sequence length="172" mass="18481">MPQFVCPECSFTETIADALGGETLTCPDCGHLSKPVETNVPSDTEFLERHASKVIVTTTNHIEGCLVTEYLGIESVEFVIGTGIFSEFTTQIEDFFGARSSAFEGKLQAAKNQAFKTLRLIAAQKGANAVIGIDLDYAEFSGNRIALMLNGTLVKVVRQASQAESVEILGKG</sequence>
<dbReference type="EMBL" id="CP036526">
    <property type="protein sequence ID" value="QDT11022.1"/>
    <property type="molecule type" value="Genomic_DNA"/>
</dbReference>
<reference evidence="2 3" key="1">
    <citation type="submission" date="2019-02" db="EMBL/GenBank/DDBJ databases">
        <title>Deep-cultivation of Planctomycetes and their phenomic and genomic characterization uncovers novel biology.</title>
        <authorList>
            <person name="Wiegand S."/>
            <person name="Jogler M."/>
            <person name="Boedeker C."/>
            <person name="Pinto D."/>
            <person name="Vollmers J."/>
            <person name="Rivas-Marin E."/>
            <person name="Kohn T."/>
            <person name="Peeters S.H."/>
            <person name="Heuer A."/>
            <person name="Rast P."/>
            <person name="Oberbeckmann S."/>
            <person name="Bunk B."/>
            <person name="Jeske O."/>
            <person name="Meyerdierks A."/>
            <person name="Storesund J.E."/>
            <person name="Kallscheuer N."/>
            <person name="Luecker S."/>
            <person name="Lage O.M."/>
            <person name="Pohl T."/>
            <person name="Merkel B.J."/>
            <person name="Hornburger P."/>
            <person name="Mueller R.-W."/>
            <person name="Bruemmer F."/>
            <person name="Labrenz M."/>
            <person name="Spormann A.M."/>
            <person name="Op den Camp H."/>
            <person name="Overmann J."/>
            <person name="Amann R."/>
            <person name="Jetten M.S.M."/>
            <person name="Mascher T."/>
            <person name="Medema M.H."/>
            <person name="Devos D.P."/>
            <person name="Kaster A.-K."/>
            <person name="Ovreas L."/>
            <person name="Rohde M."/>
            <person name="Galperin M.Y."/>
            <person name="Jogler C."/>
        </authorList>
    </citation>
    <scope>NUCLEOTIDE SEQUENCE [LARGE SCALE GENOMIC DNA]</scope>
    <source>
        <strain evidence="2 3">K23_9</strain>
    </source>
</reference>
<evidence type="ECO:0000313" key="3">
    <source>
        <dbReference type="Proteomes" id="UP000319817"/>
    </source>
</evidence>
<dbReference type="PANTHER" id="PTHR34068:SF1">
    <property type="entry name" value="UPF0145 PROTEIN YBJQ"/>
    <property type="match status" value="1"/>
</dbReference>
<evidence type="ECO:0000256" key="1">
    <source>
        <dbReference type="ARBA" id="ARBA00010751"/>
    </source>
</evidence>
<dbReference type="AlphaFoldDB" id="A0A517NV81"/>
<proteinExistence type="inferred from homology"/>
<accession>A0A517NV81</accession>
<keyword evidence="3" id="KW-1185">Reference proteome</keyword>